<organism evidence="3 4">
    <name type="scientific">Allomyces macrogynus (strain ATCC 38327)</name>
    <name type="common">Allomyces javanicus var. macrogynus</name>
    <dbReference type="NCBI Taxonomy" id="578462"/>
    <lineage>
        <taxon>Eukaryota</taxon>
        <taxon>Fungi</taxon>
        <taxon>Fungi incertae sedis</taxon>
        <taxon>Blastocladiomycota</taxon>
        <taxon>Blastocladiomycetes</taxon>
        <taxon>Blastocladiales</taxon>
        <taxon>Blastocladiaceae</taxon>
        <taxon>Allomyces</taxon>
    </lineage>
</organism>
<protein>
    <submittedName>
        <fullName evidence="3">Uncharacterized protein</fullName>
    </submittedName>
</protein>
<dbReference type="EMBL" id="GG745339">
    <property type="protein sequence ID" value="KNE62147.1"/>
    <property type="molecule type" value="Genomic_DNA"/>
</dbReference>
<evidence type="ECO:0000256" key="2">
    <source>
        <dbReference type="SAM" id="MobiDB-lite"/>
    </source>
</evidence>
<proteinExistence type="predicted"/>
<dbReference type="VEuPathDB" id="FungiDB:AMAG_07392"/>
<dbReference type="AlphaFoldDB" id="A0A0L0SI58"/>
<accession>A0A0L0SI58</accession>
<sequence length="594" mass="64677">MTILSLLCSDFPTSFVIKETAAVSGSVQSARGVLSLFTFLSHQKALIEATIRDVYDDGKYATKAILHPLHARMHALAPLIARLEKYLAQGKLAKKSIKRATVPAPPTLTRPRTPTMPEPVTLPALPKARAAPATTHLTTKTKDQLALDAGKRARRRARQQAVADGTLAAAVFHVAQRPTVSESTAAKIAALKAERDMPASARPAARPHVPGIAPRPRSAGGGKLNTAAILRETAVFQKREREEQQKLEQTLRSLVDPLAVARMEEEARWYAQEEAEVEQLRKKMQVQLIHEEAVIAKETSVRERMIVAQQVKEEKEQLQAERDEQLKQEDELNKTKVAQVQEIQDRIIEAKTKVAEDKHRAARDAAELADRLKAEAQAAAQADLDAKRELIKQIRALEAASVALVGTSAASRRAAEVDLTATANVGLLSEMSIAELQERVAHSKQYLRDLEETKRAEIVAAKRAKDDELQRKSRQHASPHKYRVRIKHIPKDPERPPPAPISSSMPDLSVIKGDGGGEFAAKAWRGIPARHLSMIKERTGHTQSAPELHPAAETASGSPGDAKDNDAGSAATQASVGKPVPETVTLVLGVDGAL</sequence>
<evidence type="ECO:0000313" key="3">
    <source>
        <dbReference type="EMBL" id="KNE62147.1"/>
    </source>
</evidence>
<dbReference type="OrthoDB" id="10262255at2759"/>
<evidence type="ECO:0000313" key="4">
    <source>
        <dbReference type="Proteomes" id="UP000054350"/>
    </source>
</evidence>
<feature type="coiled-coil region" evidence="1">
    <location>
        <begin position="263"/>
        <end position="335"/>
    </location>
</feature>
<gene>
    <name evidence="3" type="ORF">AMAG_07392</name>
</gene>
<name>A0A0L0SI58_ALLM3</name>
<dbReference type="eggNOG" id="ENOG502QTX0">
    <property type="taxonomic scope" value="Eukaryota"/>
</dbReference>
<feature type="region of interest" description="Disordered" evidence="2">
    <location>
        <begin position="197"/>
        <end position="222"/>
    </location>
</feature>
<dbReference type="PANTHER" id="PTHR34649">
    <property type="entry name" value="CILIA- AND FLAGELLA-ASSOCIATED PROTEIN 99"/>
    <property type="match status" value="1"/>
</dbReference>
<reference evidence="3 4" key="1">
    <citation type="submission" date="2009-11" db="EMBL/GenBank/DDBJ databases">
        <title>Annotation of Allomyces macrogynus ATCC 38327.</title>
        <authorList>
            <consortium name="The Broad Institute Genome Sequencing Platform"/>
            <person name="Russ C."/>
            <person name="Cuomo C."/>
            <person name="Burger G."/>
            <person name="Gray M.W."/>
            <person name="Holland P.W.H."/>
            <person name="King N."/>
            <person name="Lang F.B.F."/>
            <person name="Roger A.J."/>
            <person name="Ruiz-Trillo I."/>
            <person name="Young S.K."/>
            <person name="Zeng Q."/>
            <person name="Gargeya S."/>
            <person name="Fitzgerald M."/>
            <person name="Haas B."/>
            <person name="Abouelleil A."/>
            <person name="Alvarado L."/>
            <person name="Arachchi H.M."/>
            <person name="Berlin A."/>
            <person name="Chapman S.B."/>
            <person name="Gearin G."/>
            <person name="Goldberg J."/>
            <person name="Griggs A."/>
            <person name="Gujja S."/>
            <person name="Hansen M."/>
            <person name="Heiman D."/>
            <person name="Howarth C."/>
            <person name="Larimer J."/>
            <person name="Lui A."/>
            <person name="MacDonald P.J.P."/>
            <person name="McCowen C."/>
            <person name="Montmayeur A."/>
            <person name="Murphy C."/>
            <person name="Neiman D."/>
            <person name="Pearson M."/>
            <person name="Priest M."/>
            <person name="Roberts A."/>
            <person name="Saif S."/>
            <person name="Shea T."/>
            <person name="Sisk P."/>
            <person name="Stolte C."/>
            <person name="Sykes S."/>
            <person name="Wortman J."/>
            <person name="Nusbaum C."/>
            <person name="Birren B."/>
        </authorList>
    </citation>
    <scope>NUCLEOTIDE SEQUENCE [LARGE SCALE GENOMIC DNA]</scope>
    <source>
        <strain evidence="3 4">ATCC 38327</strain>
    </source>
</reference>
<dbReference type="Proteomes" id="UP000054350">
    <property type="component" value="Unassembled WGS sequence"/>
</dbReference>
<evidence type="ECO:0000256" key="1">
    <source>
        <dbReference type="SAM" id="Coils"/>
    </source>
</evidence>
<keyword evidence="4" id="KW-1185">Reference proteome</keyword>
<feature type="compositionally biased region" description="Basic residues" evidence="2">
    <location>
        <begin position="472"/>
        <end position="488"/>
    </location>
</feature>
<feature type="region of interest" description="Disordered" evidence="2">
    <location>
        <begin position="539"/>
        <end position="583"/>
    </location>
</feature>
<keyword evidence="1" id="KW-0175">Coiled coil</keyword>
<reference evidence="4" key="2">
    <citation type="submission" date="2009-11" db="EMBL/GenBank/DDBJ databases">
        <title>The Genome Sequence of Allomyces macrogynus strain ATCC 38327.</title>
        <authorList>
            <consortium name="The Broad Institute Genome Sequencing Platform"/>
            <person name="Russ C."/>
            <person name="Cuomo C."/>
            <person name="Shea T."/>
            <person name="Young S.K."/>
            <person name="Zeng Q."/>
            <person name="Koehrsen M."/>
            <person name="Haas B."/>
            <person name="Borodovsky M."/>
            <person name="Guigo R."/>
            <person name="Alvarado L."/>
            <person name="Berlin A."/>
            <person name="Borenstein D."/>
            <person name="Chen Z."/>
            <person name="Engels R."/>
            <person name="Freedman E."/>
            <person name="Gellesch M."/>
            <person name="Goldberg J."/>
            <person name="Griggs A."/>
            <person name="Gujja S."/>
            <person name="Heiman D."/>
            <person name="Hepburn T."/>
            <person name="Howarth C."/>
            <person name="Jen D."/>
            <person name="Larson L."/>
            <person name="Lewis B."/>
            <person name="Mehta T."/>
            <person name="Park D."/>
            <person name="Pearson M."/>
            <person name="Roberts A."/>
            <person name="Saif S."/>
            <person name="Shenoy N."/>
            <person name="Sisk P."/>
            <person name="Stolte C."/>
            <person name="Sykes S."/>
            <person name="Walk T."/>
            <person name="White J."/>
            <person name="Yandava C."/>
            <person name="Burger G."/>
            <person name="Gray M.W."/>
            <person name="Holland P.W.H."/>
            <person name="King N."/>
            <person name="Lang F.B.F."/>
            <person name="Roger A.J."/>
            <person name="Ruiz-Trillo I."/>
            <person name="Lander E."/>
            <person name="Nusbaum C."/>
        </authorList>
    </citation>
    <scope>NUCLEOTIDE SEQUENCE [LARGE SCALE GENOMIC DNA]</scope>
    <source>
        <strain evidence="4">ATCC 38327</strain>
    </source>
</reference>
<dbReference type="InterPro" id="IPR039341">
    <property type="entry name" value="CFAP99"/>
</dbReference>
<feature type="region of interest" description="Disordered" evidence="2">
    <location>
        <begin position="462"/>
        <end position="512"/>
    </location>
</feature>
<dbReference type="PANTHER" id="PTHR34649:SF1">
    <property type="entry name" value="CILIA- AND FLAGELLA-ASSOCIATED PROTEIN 99"/>
    <property type="match status" value="1"/>
</dbReference>
<dbReference type="STRING" id="578462.A0A0L0SI58"/>